<accession>I2FR44</accession>
<protein>
    <submittedName>
        <fullName evidence="2">Uncharacterized protein</fullName>
    </submittedName>
</protein>
<dbReference type="PANTHER" id="PTHR22870:SF388">
    <property type="entry name" value="CLARET, ISOFORM A"/>
    <property type="match status" value="1"/>
</dbReference>
<dbReference type="AlphaFoldDB" id="I2FR44"/>
<comment type="caution">
    <text evidence="2">The sequence shown here is derived from an EMBL/GenBank/DDBJ whole genome shotgun (WGS) entry which is preliminary data.</text>
</comment>
<organism evidence="2 3">
    <name type="scientific">Ustilago hordei</name>
    <name type="common">Barley covered smut fungus</name>
    <dbReference type="NCBI Taxonomy" id="120017"/>
    <lineage>
        <taxon>Eukaryota</taxon>
        <taxon>Fungi</taxon>
        <taxon>Dikarya</taxon>
        <taxon>Basidiomycota</taxon>
        <taxon>Ustilaginomycotina</taxon>
        <taxon>Ustilaginomycetes</taxon>
        <taxon>Ustilaginales</taxon>
        <taxon>Ustilaginaceae</taxon>
        <taxon>Ustilago</taxon>
    </lineage>
</organism>
<sequence>MPLELLVAGNNSSRQLGHHGFDLEHLLKVASIFEGQEFPPEYYTVVEIACGAKHTLALIELNSAQNKHPRVRYRNHPLCRKLIYAAGTGIEGQLGPNCPSWSEIVPTEFSIIDKLVPDPARLPFKEEHAAYKKVACGWYCSYIVFTEKDENDPSELPANDVLVSLGFHRDNTFGELGCPPPEASSAEPREGGDPCKHLISFAGVLTEAGLDANAQVEILDIAAGLRHAVVGLLVRTGTEGRVIIAGWGSARHGQIGKVPEVAPPPSATFKRPGPAPAVVLKPRLIWDWKTPDPASIRCKVRAGKEHTVVLVQGDVDGKTSILRCIGSNKHGQCAGTGDDDASAALLKYGVTPDHIADVTCNWTTTHFLVSRQKGDARTRPLILSCGSNDQGQIGNASRQSTSSEKALVPAATNGGDFYLTTAFSKVEKLVSGSEHSLILGKWHWDSSEVKAEKGEKQVWGWGWNEHGNLAQGIKESRPVHDEPMLLLAPKQKCIRRGARHHPVNIWAGHGTTYVLAEVEEVEEVEEVDKVGKVDNVIFPRGRRPAF</sequence>
<dbReference type="InterPro" id="IPR009091">
    <property type="entry name" value="RCC1/BLIP-II"/>
</dbReference>
<gene>
    <name evidence="2" type="ORF">UHOR_07399</name>
</gene>
<dbReference type="eggNOG" id="ENOG502T71S">
    <property type="taxonomic scope" value="Eukaryota"/>
</dbReference>
<evidence type="ECO:0000313" key="2">
    <source>
        <dbReference type="EMBL" id="CCF49387.1"/>
    </source>
</evidence>
<name>I2FR44_USTHO</name>
<evidence type="ECO:0000256" key="1">
    <source>
        <dbReference type="ARBA" id="ARBA00022737"/>
    </source>
</evidence>
<dbReference type="Proteomes" id="UP000006174">
    <property type="component" value="Unassembled WGS sequence"/>
</dbReference>
<dbReference type="EMBL" id="CAGI01000144">
    <property type="protein sequence ID" value="CCF49387.1"/>
    <property type="molecule type" value="Genomic_DNA"/>
</dbReference>
<reference evidence="2 3" key="1">
    <citation type="journal article" date="2012" name="Plant Cell">
        <title>Genome comparison of barley and maize smut fungi reveals targeted loss of RNA silencing components and species-specific presence of transposable elements.</title>
        <authorList>
            <person name="Laurie J.D."/>
            <person name="Ali S."/>
            <person name="Linning R."/>
            <person name="Mannhaupt G."/>
            <person name="Wong P."/>
            <person name="Gueldener U."/>
            <person name="Muensterkoetter M."/>
            <person name="Moore R."/>
            <person name="Kahmann R."/>
            <person name="Bakkeren G."/>
            <person name="Schirawski J."/>
        </authorList>
    </citation>
    <scope>NUCLEOTIDE SEQUENCE [LARGE SCALE GENOMIC DNA]</scope>
    <source>
        <strain evidence="3">Uh4875-4</strain>
    </source>
</reference>
<dbReference type="SUPFAM" id="SSF50985">
    <property type="entry name" value="RCC1/BLIP-II"/>
    <property type="match status" value="1"/>
</dbReference>
<dbReference type="STRING" id="1128400.I2FR44"/>
<evidence type="ECO:0000313" key="3">
    <source>
        <dbReference type="Proteomes" id="UP000006174"/>
    </source>
</evidence>
<dbReference type="OrthoDB" id="5370059at2759"/>
<dbReference type="PROSITE" id="PS00626">
    <property type="entry name" value="RCC1_2"/>
    <property type="match status" value="1"/>
</dbReference>
<dbReference type="OMA" id="ACRNICD"/>
<proteinExistence type="predicted"/>
<keyword evidence="1" id="KW-0677">Repeat</keyword>
<keyword evidence="3" id="KW-1185">Reference proteome</keyword>
<dbReference type="InterPro" id="IPR051210">
    <property type="entry name" value="Ub_ligase/GEF_domain"/>
</dbReference>
<dbReference type="PANTHER" id="PTHR22870">
    <property type="entry name" value="REGULATOR OF CHROMOSOME CONDENSATION"/>
    <property type="match status" value="1"/>
</dbReference>
<dbReference type="HOGENOM" id="CLU_035268_0_0_1"/>
<dbReference type="InterPro" id="IPR000408">
    <property type="entry name" value="Reg_chr_condens"/>
</dbReference>
<dbReference type="Gene3D" id="2.130.10.30">
    <property type="entry name" value="Regulator of chromosome condensation 1/beta-lactamase-inhibitor protein II"/>
    <property type="match status" value="1"/>
</dbReference>